<protein>
    <submittedName>
        <fullName evidence="2">ABC transporter permease</fullName>
    </submittedName>
</protein>
<evidence type="ECO:0000313" key="2">
    <source>
        <dbReference type="EMBL" id="RNL98387.1"/>
    </source>
</evidence>
<feature type="transmembrane region" description="Helical" evidence="1">
    <location>
        <begin position="44"/>
        <end position="67"/>
    </location>
</feature>
<sequence>MANAGGLRRCRRVDQSGTFATTTPNLTGASYHIRLVDGVDVTRYLAGLNSALATSGFTAMGVLNTVVLDTMAMVIASVVVTGLAGGAIGVAIGVAVHWAVIPAMGHGAGINLPASITDVYQPAMLLLLGLGGLLIAVAVAFLPAGWAARTRTAVALRTE</sequence>
<reference evidence="2 3" key="1">
    <citation type="submission" date="2018-11" db="EMBL/GenBank/DDBJ databases">
        <title>Micromonospora sp. PPF5-17, a new actinomycetes isolated from a hot spring soil.</title>
        <authorList>
            <person name="Thawai C."/>
        </authorList>
    </citation>
    <scope>NUCLEOTIDE SEQUENCE [LARGE SCALE GENOMIC DNA]</scope>
    <source>
        <strain evidence="2 3">PPF5-17</strain>
    </source>
</reference>
<accession>A0ABX9WEV7</accession>
<organism evidence="2 3">
    <name type="scientific">Micromonospora solifontis</name>
    <dbReference type="NCBI Taxonomy" id="2487138"/>
    <lineage>
        <taxon>Bacteria</taxon>
        <taxon>Bacillati</taxon>
        <taxon>Actinomycetota</taxon>
        <taxon>Actinomycetes</taxon>
        <taxon>Micromonosporales</taxon>
        <taxon>Micromonosporaceae</taxon>
        <taxon>Micromonospora</taxon>
    </lineage>
</organism>
<keyword evidence="1" id="KW-0812">Transmembrane</keyword>
<evidence type="ECO:0000313" key="3">
    <source>
        <dbReference type="Proteomes" id="UP000280698"/>
    </source>
</evidence>
<gene>
    <name evidence="2" type="ORF">EFE23_14610</name>
</gene>
<dbReference type="RefSeq" id="WP_123241473.1">
    <property type="nucleotide sequence ID" value="NZ_RJLN01000036.1"/>
</dbReference>
<dbReference type="EMBL" id="RJLN01000036">
    <property type="protein sequence ID" value="RNL98387.1"/>
    <property type="molecule type" value="Genomic_DNA"/>
</dbReference>
<name>A0ABX9WEV7_9ACTN</name>
<keyword evidence="1" id="KW-0472">Membrane</keyword>
<proteinExistence type="predicted"/>
<keyword evidence="3" id="KW-1185">Reference proteome</keyword>
<feature type="transmembrane region" description="Helical" evidence="1">
    <location>
        <begin position="74"/>
        <end position="100"/>
    </location>
</feature>
<feature type="transmembrane region" description="Helical" evidence="1">
    <location>
        <begin position="120"/>
        <end position="142"/>
    </location>
</feature>
<keyword evidence="1" id="KW-1133">Transmembrane helix</keyword>
<dbReference type="Proteomes" id="UP000280698">
    <property type="component" value="Unassembled WGS sequence"/>
</dbReference>
<evidence type="ECO:0000256" key="1">
    <source>
        <dbReference type="SAM" id="Phobius"/>
    </source>
</evidence>
<comment type="caution">
    <text evidence="2">The sequence shown here is derived from an EMBL/GenBank/DDBJ whole genome shotgun (WGS) entry which is preliminary data.</text>
</comment>